<keyword evidence="4" id="KW-1185">Reference proteome</keyword>
<comment type="caution">
    <text evidence="3">The sequence shown here is derived from an EMBL/GenBank/DDBJ whole genome shotgun (WGS) entry which is preliminary data.</text>
</comment>
<evidence type="ECO:0000313" key="3">
    <source>
        <dbReference type="EMBL" id="RJF94771.1"/>
    </source>
</evidence>
<dbReference type="InterPro" id="IPR045010">
    <property type="entry name" value="MDR_fam"/>
</dbReference>
<dbReference type="GO" id="GO:0016628">
    <property type="term" value="F:oxidoreductase activity, acting on the CH-CH group of donors, NAD or NADP as acceptor"/>
    <property type="evidence" value="ECO:0007669"/>
    <property type="project" value="InterPro"/>
</dbReference>
<dbReference type="Pfam" id="PF16884">
    <property type="entry name" value="ADH_N_2"/>
    <property type="match status" value="1"/>
</dbReference>
<dbReference type="AlphaFoldDB" id="A0A418WU50"/>
<accession>A0A418WU50</accession>
<dbReference type="PANTHER" id="PTHR43205">
    <property type="entry name" value="PROSTAGLANDIN REDUCTASE"/>
    <property type="match status" value="1"/>
</dbReference>
<dbReference type="Gene3D" id="3.90.180.10">
    <property type="entry name" value="Medium-chain alcohol dehydrogenases, catalytic domain"/>
    <property type="match status" value="1"/>
</dbReference>
<dbReference type="RefSeq" id="WP_119776252.1">
    <property type="nucleotide sequence ID" value="NZ_QYUK01000008.1"/>
</dbReference>
<dbReference type="Proteomes" id="UP000284605">
    <property type="component" value="Unassembled WGS sequence"/>
</dbReference>
<dbReference type="InterPro" id="IPR020843">
    <property type="entry name" value="ER"/>
</dbReference>
<dbReference type="FunFam" id="3.40.50.720:FF:000121">
    <property type="entry name" value="Prostaglandin reductase 2"/>
    <property type="match status" value="1"/>
</dbReference>
<dbReference type="InterPro" id="IPR041694">
    <property type="entry name" value="ADH_N_2"/>
</dbReference>
<protein>
    <submittedName>
        <fullName evidence="3">NADP-dependent oxidoreductase</fullName>
    </submittedName>
</protein>
<dbReference type="SUPFAM" id="SSF50129">
    <property type="entry name" value="GroES-like"/>
    <property type="match status" value="1"/>
</dbReference>
<dbReference type="PANTHER" id="PTHR43205:SF7">
    <property type="entry name" value="PROSTAGLANDIN REDUCTASE 1"/>
    <property type="match status" value="1"/>
</dbReference>
<dbReference type="OrthoDB" id="9805663at2"/>
<proteinExistence type="predicted"/>
<feature type="domain" description="Enoyl reductase (ER)" evidence="2">
    <location>
        <begin position="31"/>
        <end position="344"/>
    </location>
</feature>
<dbReference type="Pfam" id="PF00107">
    <property type="entry name" value="ADH_zinc_N"/>
    <property type="match status" value="1"/>
</dbReference>
<dbReference type="SUPFAM" id="SSF51735">
    <property type="entry name" value="NAD(P)-binding Rossmann-fold domains"/>
    <property type="match status" value="1"/>
</dbReference>
<gene>
    <name evidence="3" type="ORF">D3874_02855</name>
</gene>
<evidence type="ECO:0000256" key="1">
    <source>
        <dbReference type="ARBA" id="ARBA00023002"/>
    </source>
</evidence>
<dbReference type="InterPro" id="IPR011032">
    <property type="entry name" value="GroES-like_sf"/>
</dbReference>
<dbReference type="InterPro" id="IPR013149">
    <property type="entry name" value="ADH-like_C"/>
</dbReference>
<sequence>MEATARNLGSNQLTSRFWRLDRRPQENIEDGCLSVQTETIAPLAEGQVLLRNIYLSLDATNRLWMEDIEEMYMPPVPLGAPMLGFTLAQVMESRNPAFKTGQLAMGLGHWSEYLVSDGTGLMPMDRPEGIPLPLAFGALAIAGPTAYFGLLDVGRPQPGSTVVVSAAAGAAGSCAAQIAKIKGCRVIGIAGGAEKCGWLKNEAGLDAVIDYKAEDVLAALKHHAPDGIDLLYENVGGDILDASLSHMKLGGTVVVCGLISTYNNGHLQGSGPRMFHNVIMKRLRIEGFVVLDYLARYGEAWAELIPWLREGRLKFRVDVVDGLDNAVDALRSMYTGANQGKLMVQIGSEP</sequence>
<organism evidence="3 4">
    <name type="scientific">Oleomonas cavernae</name>
    <dbReference type="NCBI Taxonomy" id="2320859"/>
    <lineage>
        <taxon>Bacteria</taxon>
        <taxon>Pseudomonadati</taxon>
        <taxon>Pseudomonadota</taxon>
        <taxon>Alphaproteobacteria</taxon>
        <taxon>Acetobacterales</taxon>
        <taxon>Acetobacteraceae</taxon>
        <taxon>Oleomonas</taxon>
    </lineage>
</organism>
<dbReference type="CDD" id="cd05288">
    <property type="entry name" value="PGDH"/>
    <property type="match status" value="1"/>
</dbReference>
<dbReference type="InterPro" id="IPR036291">
    <property type="entry name" value="NAD(P)-bd_dom_sf"/>
</dbReference>
<evidence type="ECO:0000313" key="4">
    <source>
        <dbReference type="Proteomes" id="UP000284605"/>
    </source>
</evidence>
<reference evidence="3 4" key="1">
    <citation type="submission" date="2018-09" db="EMBL/GenBank/DDBJ databases">
        <authorList>
            <person name="Zhu H."/>
        </authorList>
    </citation>
    <scope>NUCLEOTIDE SEQUENCE [LARGE SCALE GENOMIC DNA]</scope>
    <source>
        <strain evidence="3 4">K1W22B-8</strain>
    </source>
</reference>
<dbReference type="SMART" id="SM00829">
    <property type="entry name" value="PKS_ER"/>
    <property type="match status" value="1"/>
</dbReference>
<dbReference type="Gene3D" id="3.40.50.720">
    <property type="entry name" value="NAD(P)-binding Rossmann-like Domain"/>
    <property type="match status" value="1"/>
</dbReference>
<name>A0A418WU50_9PROT</name>
<evidence type="ECO:0000259" key="2">
    <source>
        <dbReference type="SMART" id="SM00829"/>
    </source>
</evidence>
<keyword evidence="1" id="KW-0560">Oxidoreductase</keyword>
<dbReference type="EMBL" id="QYUK01000008">
    <property type="protein sequence ID" value="RJF94771.1"/>
    <property type="molecule type" value="Genomic_DNA"/>
</dbReference>